<feature type="non-terminal residue" evidence="2">
    <location>
        <position position="150"/>
    </location>
</feature>
<name>A0AAV7MC82_PLEWA</name>
<evidence type="ECO:0000256" key="1">
    <source>
        <dbReference type="SAM" id="MobiDB-lite"/>
    </source>
</evidence>
<evidence type="ECO:0000313" key="2">
    <source>
        <dbReference type="EMBL" id="KAJ1100779.1"/>
    </source>
</evidence>
<feature type="non-terminal residue" evidence="2">
    <location>
        <position position="1"/>
    </location>
</feature>
<protein>
    <submittedName>
        <fullName evidence="2">Uncharacterized protein</fullName>
    </submittedName>
</protein>
<evidence type="ECO:0000313" key="3">
    <source>
        <dbReference type="Proteomes" id="UP001066276"/>
    </source>
</evidence>
<proteinExistence type="predicted"/>
<organism evidence="2 3">
    <name type="scientific">Pleurodeles waltl</name>
    <name type="common">Iberian ribbed newt</name>
    <dbReference type="NCBI Taxonomy" id="8319"/>
    <lineage>
        <taxon>Eukaryota</taxon>
        <taxon>Metazoa</taxon>
        <taxon>Chordata</taxon>
        <taxon>Craniata</taxon>
        <taxon>Vertebrata</taxon>
        <taxon>Euteleostomi</taxon>
        <taxon>Amphibia</taxon>
        <taxon>Batrachia</taxon>
        <taxon>Caudata</taxon>
        <taxon>Salamandroidea</taxon>
        <taxon>Salamandridae</taxon>
        <taxon>Pleurodelinae</taxon>
        <taxon>Pleurodeles</taxon>
    </lineage>
</organism>
<gene>
    <name evidence="2" type="ORF">NDU88_005854</name>
</gene>
<reference evidence="2" key="1">
    <citation type="journal article" date="2022" name="bioRxiv">
        <title>Sequencing and chromosome-scale assembly of the giantPleurodeles waltlgenome.</title>
        <authorList>
            <person name="Brown T."/>
            <person name="Elewa A."/>
            <person name="Iarovenko S."/>
            <person name="Subramanian E."/>
            <person name="Araus A.J."/>
            <person name="Petzold A."/>
            <person name="Susuki M."/>
            <person name="Suzuki K.-i.T."/>
            <person name="Hayashi T."/>
            <person name="Toyoda A."/>
            <person name="Oliveira C."/>
            <person name="Osipova E."/>
            <person name="Leigh N.D."/>
            <person name="Simon A."/>
            <person name="Yun M.H."/>
        </authorList>
    </citation>
    <scope>NUCLEOTIDE SEQUENCE</scope>
    <source>
        <strain evidence="2">20211129_DDA</strain>
        <tissue evidence="2">Liver</tissue>
    </source>
</reference>
<dbReference type="EMBL" id="JANPWB010000014">
    <property type="protein sequence ID" value="KAJ1100779.1"/>
    <property type="molecule type" value="Genomic_DNA"/>
</dbReference>
<dbReference type="Proteomes" id="UP001066276">
    <property type="component" value="Chromosome 10"/>
</dbReference>
<dbReference type="AlphaFoldDB" id="A0AAV7MC82"/>
<feature type="compositionally biased region" description="Polar residues" evidence="1">
    <location>
        <begin position="131"/>
        <end position="144"/>
    </location>
</feature>
<accession>A0AAV7MC82</accession>
<feature type="region of interest" description="Disordered" evidence="1">
    <location>
        <begin position="127"/>
        <end position="150"/>
    </location>
</feature>
<sequence length="150" mass="16377">EAESKKTVTYNSDSDDEFINQLLMNRPSPYYSVETGSRSEAVQNVVQNVPIAQTVPGTPVNSVTKVPVFYPPVSTVNSIRPIPSPVANEIIPDPNVSQTVQTSYVNPPVQNCALHNRVPMFSPVQSMPDVTPSQTGQSFSTALNRTECRN</sequence>
<keyword evidence="3" id="KW-1185">Reference proteome</keyword>
<comment type="caution">
    <text evidence="2">The sequence shown here is derived from an EMBL/GenBank/DDBJ whole genome shotgun (WGS) entry which is preliminary data.</text>
</comment>